<dbReference type="Gene3D" id="2.30.30.490">
    <property type="match status" value="1"/>
</dbReference>
<sequence>MERLASSAATTSCQERYVSWEEVFVSVDKGKREVRYYLKKRGGGSDLALIGKEKSSRHMSYHYAIRNSSFGPFLKLKSRREVVDWMDSIVSVCSASEANMVEKHNYEPEIENSKVNQLQKLRNCTNEFAWLGSPWTCRKRRNHYQAFKRNGFQISVYDFVFILAEENKRLVAYLEDLYEDSRGNKMVVVRWFHRIDEVGNFLPHNFSDREVFFSLYLQDLSIECIDGLTSVLSPQHYEKYRNEARHTRQEPFMCSKQYDNDDVKSFDITQLKGYWKQEILRYMYPNSDSKSNGSSGRSEDGPELEQNFQSTPGIRPKKKQRFTKIDGKDEVDLIAHKLGNLSNSKINTKTSMGNNSVKLVGSTILPTIIETNEHASQYLAVGSHVEVLSQDSGITGCWFRASVIKMHKDKVKVQYRDIQDADDESKKLEEWTIASRIAVPDDLGVRVHERTKIRPVPESDKCVISFVGDVGYIVDAWWHDGWWEGIVVQIESEAKYHVYFPGEKLVSIFSPGNLRHSQDWTGNRWVEVRERPDLVTSVLSSLETKQNSSKYNDSKSTVASMGDAIQSKQTDTNLGSERDGLRKPELVPDLFKDVMLSQLRWKSSRKRNRSGTSHQKQQCNDRHRKLSLKVRESDSTDTFVIPASLKVDHDDCKYPGDPSIFSSSVVPSLTNMVMCR</sequence>
<feature type="region of interest" description="Disordered" evidence="1">
    <location>
        <begin position="286"/>
        <end position="321"/>
    </location>
</feature>
<dbReference type="Pfam" id="PF01426">
    <property type="entry name" value="BAH"/>
    <property type="match status" value="1"/>
</dbReference>
<keyword evidence="3" id="KW-1185">Reference proteome</keyword>
<dbReference type="OrthoDB" id="1883212at2759"/>
<dbReference type="STRING" id="3827.A0A1S2Z2A5"/>
<feature type="compositionally biased region" description="Polar residues" evidence="1">
    <location>
        <begin position="566"/>
        <end position="575"/>
    </location>
</feature>
<dbReference type="InterPro" id="IPR001025">
    <property type="entry name" value="BAH_dom"/>
</dbReference>
<organism evidence="3 4">
    <name type="scientific">Cicer arietinum</name>
    <name type="common">Chickpea</name>
    <name type="synonym">Garbanzo</name>
    <dbReference type="NCBI Taxonomy" id="3827"/>
    <lineage>
        <taxon>Eukaryota</taxon>
        <taxon>Viridiplantae</taxon>
        <taxon>Streptophyta</taxon>
        <taxon>Embryophyta</taxon>
        <taxon>Tracheophyta</taxon>
        <taxon>Spermatophyta</taxon>
        <taxon>Magnoliopsida</taxon>
        <taxon>eudicotyledons</taxon>
        <taxon>Gunneridae</taxon>
        <taxon>Pentapetalae</taxon>
        <taxon>rosids</taxon>
        <taxon>fabids</taxon>
        <taxon>Fabales</taxon>
        <taxon>Fabaceae</taxon>
        <taxon>Papilionoideae</taxon>
        <taxon>50 kb inversion clade</taxon>
        <taxon>NPAAA clade</taxon>
        <taxon>Hologalegina</taxon>
        <taxon>IRL clade</taxon>
        <taxon>Cicereae</taxon>
        <taxon>Cicer</taxon>
    </lineage>
</organism>
<evidence type="ECO:0000256" key="1">
    <source>
        <dbReference type="SAM" id="MobiDB-lite"/>
    </source>
</evidence>
<dbReference type="AlphaFoldDB" id="A0A1S2Z2A5"/>
<dbReference type="InterPro" id="IPR043151">
    <property type="entry name" value="BAH_sf"/>
</dbReference>
<dbReference type="Proteomes" id="UP000087171">
    <property type="component" value="Unplaced"/>
</dbReference>
<dbReference type="PROSITE" id="PS51038">
    <property type="entry name" value="BAH"/>
    <property type="match status" value="1"/>
</dbReference>
<dbReference type="CDD" id="cd20405">
    <property type="entry name" value="Tudor_Agenet_AtDUF_rpt1_3"/>
    <property type="match status" value="1"/>
</dbReference>
<dbReference type="eggNOG" id="ENOG502QT14">
    <property type="taxonomic scope" value="Eukaryota"/>
</dbReference>
<proteinExistence type="predicted"/>
<dbReference type="PANTHER" id="PTHR31917:SF58">
    <property type="entry name" value="AGENET AND BROMO-ADJACENT HOMOLOGY (BAH) DOMAIN-CONTAINING PROTEIN"/>
    <property type="match status" value="1"/>
</dbReference>
<dbReference type="Pfam" id="PF05641">
    <property type="entry name" value="Agenet"/>
    <property type="match status" value="1"/>
</dbReference>
<gene>
    <name evidence="4" type="primary">LOC101510997</name>
</gene>
<reference evidence="4" key="1">
    <citation type="submission" date="2025-08" db="UniProtKB">
        <authorList>
            <consortium name="RefSeq"/>
        </authorList>
    </citation>
    <scope>IDENTIFICATION</scope>
    <source>
        <tissue evidence="4">Etiolated seedlings</tissue>
    </source>
</reference>
<feature type="compositionally biased region" description="Polar residues" evidence="1">
    <location>
        <begin position="546"/>
        <end position="559"/>
    </location>
</feature>
<dbReference type="SMART" id="SM00743">
    <property type="entry name" value="Agenet"/>
    <property type="match status" value="2"/>
</dbReference>
<name>A0A1S2Z2A5_CICAR</name>
<evidence type="ECO:0000313" key="3">
    <source>
        <dbReference type="Proteomes" id="UP000087171"/>
    </source>
</evidence>
<evidence type="ECO:0000313" key="4">
    <source>
        <dbReference type="RefSeq" id="XP_004513702.1"/>
    </source>
</evidence>
<dbReference type="SMART" id="SM00439">
    <property type="entry name" value="BAH"/>
    <property type="match status" value="1"/>
</dbReference>
<feature type="region of interest" description="Disordered" evidence="1">
    <location>
        <begin position="602"/>
        <end position="625"/>
    </location>
</feature>
<dbReference type="RefSeq" id="XP_004513702.1">
    <property type="nucleotide sequence ID" value="XM_004513645.3"/>
</dbReference>
<feature type="domain" description="BAH" evidence="2">
    <location>
        <begin position="152"/>
        <end position="269"/>
    </location>
</feature>
<dbReference type="PaxDb" id="3827-XP_004513702.1"/>
<dbReference type="PANTHER" id="PTHR31917">
    <property type="entry name" value="AGENET DOMAIN-CONTAINING PROTEIN-RELATED"/>
    <property type="match status" value="1"/>
</dbReference>
<dbReference type="InterPro" id="IPR014002">
    <property type="entry name" value="Agenet_dom_plant"/>
</dbReference>
<dbReference type="GeneID" id="101510997"/>
<feature type="region of interest" description="Disordered" evidence="1">
    <location>
        <begin position="546"/>
        <end position="581"/>
    </location>
</feature>
<feature type="compositionally biased region" description="Low complexity" evidence="1">
    <location>
        <begin position="286"/>
        <end position="296"/>
    </location>
</feature>
<accession>A0A1S2Z2A5</accession>
<evidence type="ECO:0000259" key="2">
    <source>
        <dbReference type="PROSITE" id="PS51038"/>
    </source>
</evidence>
<dbReference type="KEGG" id="cam:101510997"/>
<dbReference type="InterPro" id="IPR008395">
    <property type="entry name" value="Agenet-like_dom"/>
</dbReference>
<dbReference type="GO" id="GO:0003682">
    <property type="term" value="F:chromatin binding"/>
    <property type="evidence" value="ECO:0007669"/>
    <property type="project" value="InterPro"/>
</dbReference>
<protein>
    <submittedName>
        <fullName evidence="4">Uncharacterized protein LOC101510997</fullName>
    </submittedName>
</protein>